<dbReference type="Proteomes" id="UP000887458">
    <property type="component" value="Unassembled WGS sequence"/>
</dbReference>
<gene>
    <name evidence="1" type="ORF">DERP_001531</name>
</gene>
<sequence>MTYKLKNDLLQLYIHLEFIITSHFRVPFPPSHKITMAEAFDTKTNKPRIDVLKYHFVHEGRLEENASAIVILCDGEILGTT</sequence>
<name>A0ABQ8JAT0_DERPT</name>
<evidence type="ECO:0000313" key="2">
    <source>
        <dbReference type="Proteomes" id="UP000887458"/>
    </source>
</evidence>
<protein>
    <submittedName>
        <fullName evidence="1">Uncharacterized protein</fullName>
    </submittedName>
</protein>
<accession>A0ABQ8JAT0</accession>
<comment type="caution">
    <text evidence="1">The sequence shown here is derived from an EMBL/GenBank/DDBJ whole genome shotgun (WGS) entry which is preliminary data.</text>
</comment>
<keyword evidence="2" id="KW-1185">Reference proteome</keyword>
<dbReference type="EMBL" id="NJHN03000054">
    <property type="protein sequence ID" value="KAH9419702.1"/>
    <property type="molecule type" value="Genomic_DNA"/>
</dbReference>
<reference evidence="1 2" key="1">
    <citation type="journal article" date="2018" name="J. Allergy Clin. Immunol.">
        <title>High-quality assembly of Dermatophagoides pteronyssinus genome and transcriptome reveals a wide range of novel allergens.</title>
        <authorList>
            <person name="Liu X.Y."/>
            <person name="Yang K.Y."/>
            <person name="Wang M.Q."/>
            <person name="Kwok J.S."/>
            <person name="Zeng X."/>
            <person name="Yang Z."/>
            <person name="Xiao X.J."/>
            <person name="Lau C.P."/>
            <person name="Li Y."/>
            <person name="Huang Z.M."/>
            <person name="Ba J.G."/>
            <person name="Yim A.K."/>
            <person name="Ouyang C.Y."/>
            <person name="Ngai S.M."/>
            <person name="Chan T.F."/>
            <person name="Leung E.L."/>
            <person name="Liu L."/>
            <person name="Liu Z.G."/>
            <person name="Tsui S.K."/>
        </authorList>
    </citation>
    <scope>NUCLEOTIDE SEQUENCE [LARGE SCALE GENOMIC DNA]</scope>
    <source>
        <strain evidence="1">Derp</strain>
    </source>
</reference>
<organism evidence="1 2">
    <name type="scientific">Dermatophagoides pteronyssinus</name>
    <name type="common">European house dust mite</name>
    <dbReference type="NCBI Taxonomy" id="6956"/>
    <lineage>
        <taxon>Eukaryota</taxon>
        <taxon>Metazoa</taxon>
        <taxon>Ecdysozoa</taxon>
        <taxon>Arthropoda</taxon>
        <taxon>Chelicerata</taxon>
        <taxon>Arachnida</taxon>
        <taxon>Acari</taxon>
        <taxon>Acariformes</taxon>
        <taxon>Sarcoptiformes</taxon>
        <taxon>Astigmata</taxon>
        <taxon>Psoroptidia</taxon>
        <taxon>Analgoidea</taxon>
        <taxon>Pyroglyphidae</taxon>
        <taxon>Dermatophagoidinae</taxon>
        <taxon>Dermatophagoides</taxon>
    </lineage>
</organism>
<evidence type="ECO:0000313" key="1">
    <source>
        <dbReference type="EMBL" id="KAH9419702.1"/>
    </source>
</evidence>
<reference evidence="1 2" key="2">
    <citation type="journal article" date="2022" name="Mol. Biol. Evol.">
        <title>Comparative Genomics Reveals Insights into the Divergent Evolution of Astigmatic Mites and Household Pest Adaptations.</title>
        <authorList>
            <person name="Xiong Q."/>
            <person name="Wan A.T."/>
            <person name="Liu X."/>
            <person name="Fung C.S."/>
            <person name="Xiao X."/>
            <person name="Malainual N."/>
            <person name="Hou J."/>
            <person name="Wang L."/>
            <person name="Wang M."/>
            <person name="Yang K.Y."/>
            <person name="Cui Y."/>
            <person name="Leung E.L."/>
            <person name="Nong W."/>
            <person name="Shin S.K."/>
            <person name="Au S.W."/>
            <person name="Jeong K.Y."/>
            <person name="Chew F.T."/>
            <person name="Hui J.H."/>
            <person name="Leung T.F."/>
            <person name="Tungtrongchitr A."/>
            <person name="Zhong N."/>
            <person name="Liu Z."/>
            <person name="Tsui S.K."/>
        </authorList>
    </citation>
    <scope>NUCLEOTIDE SEQUENCE [LARGE SCALE GENOMIC DNA]</scope>
    <source>
        <strain evidence="1">Derp</strain>
    </source>
</reference>
<proteinExistence type="predicted"/>